<dbReference type="Proteomes" id="UP000054172">
    <property type="component" value="Unassembled WGS sequence"/>
</dbReference>
<dbReference type="PANTHER" id="PTHR35867">
    <property type="entry name" value="PROTEIN RSEC"/>
    <property type="match status" value="1"/>
</dbReference>
<dbReference type="PANTHER" id="PTHR35867:SF1">
    <property type="entry name" value="PROTEIN RSEC"/>
    <property type="match status" value="1"/>
</dbReference>
<keyword evidence="1" id="KW-0472">Membrane</keyword>
<evidence type="ECO:0000256" key="1">
    <source>
        <dbReference type="SAM" id="Phobius"/>
    </source>
</evidence>
<dbReference type="STRING" id="1702214.AL399_07595"/>
<name>A0A0Q4B5C2_9BACT</name>
<keyword evidence="1" id="KW-0812">Transmembrane</keyword>
<feature type="transmembrane region" description="Helical" evidence="1">
    <location>
        <begin position="78"/>
        <end position="100"/>
    </location>
</feature>
<organism evidence="2 3">
    <name type="scientific">Candidatus [Bacteroides] periocalifornicus</name>
    <dbReference type="NCBI Taxonomy" id="1702214"/>
    <lineage>
        <taxon>Bacteria</taxon>
        <taxon>Pseudomonadati</taxon>
        <taxon>Bacteroidota</taxon>
    </lineage>
</organism>
<dbReference type="PATRIC" id="fig|1702214.3.peg.1262"/>
<dbReference type="InterPro" id="IPR007359">
    <property type="entry name" value="SigmaE_reg_RseC_MucC"/>
</dbReference>
<accession>A0A0Q4B5C2</accession>
<protein>
    <recommendedName>
        <fullName evidence="4">Fis family transcriptional regulator</fullName>
    </recommendedName>
</protein>
<dbReference type="Pfam" id="PF04246">
    <property type="entry name" value="RseC_MucC"/>
    <property type="match status" value="1"/>
</dbReference>
<feature type="transmembrane region" description="Helical" evidence="1">
    <location>
        <begin position="106"/>
        <end position="125"/>
    </location>
</feature>
<reference evidence="2" key="1">
    <citation type="submission" date="2015-08" db="EMBL/GenBank/DDBJ databases">
        <title>Candidatus Bacteriodes Periocalifornicus.</title>
        <authorList>
            <person name="McLean J.S."/>
            <person name="Kelley S."/>
        </authorList>
    </citation>
    <scope>NUCLEOTIDE SEQUENCE [LARGE SCALE GENOMIC DNA]</scope>
    <source>
        <strain evidence="2">12B</strain>
    </source>
</reference>
<evidence type="ECO:0000313" key="2">
    <source>
        <dbReference type="EMBL" id="KQM08392.1"/>
    </source>
</evidence>
<proteinExistence type="predicted"/>
<comment type="caution">
    <text evidence="2">The sequence shown here is derived from an EMBL/GenBank/DDBJ whole genome shotgun (WGS) entry which is preliminary data.</text>
</comment>
<keyword evidence="3" id="KW-1185">Reference proteome</keyword>
<sequence length="141" mass="15129">MDRKTACVEQVGKVVGVTGDKVRVLIMAQSACAGCHAKGVCGMSETEPREVELQANGGDYQVNDTVRVQIASRQGLKAVLLGYMVPFALVLILLFGLRGVGLTEGLAALIGIAFLVPYYLVLYLLRGRLNREFGFVIAGKI</sequence>
<evidence type="ECO:0000313" key="3">
    <source>
        <dbReference type="Proteomes" id="UP000054172"/>
    </source>
</evidence>
<gene>
    <name evidence="2" type="ORF">AL399_07595</name>
</gene>
<dbReference type="EMBL" id="LIIK01000041">
    <property type="protein sequence ID" value="KQM08392.1"/>
    <property type="molecule type" value="Genomic_DNA"/>
</dbReference>
<keyword evidence="1" id="KW-1133">Transmembrane helix</keyword>
<dbReference type="AlphaFoldDB" id="A0A0Q4B5C2"/>
<evidence type="ECO:0008006" key="4">
    <source>
        <dbReference type="Google" id="ProtNLM"/>
    </source>
</evidence>